<feature type="compositionally biased region" description="Basic and acidic residues" evidence="2">
    <location>
        <begin position="1"/>
        <end position="19"/>
    </location>
</feature>
<dbReference type="GO" id="GO:0003723">
    <property type="term" value="F:RNA binding"/>
    <property type="evidence" value="ECO:0007669"/>
    <property type="project" value="UniProtKB-UniRule"/>
</dbReference>
<keyword evidence="1" id="KW-0862">Zinc</keyword>
<dbReference type="InterPro" id="IPR024161">
    <property type="entry name" value="Znf_nanos-typ"/>
</dbReference>
<dbReference type="OrthoDB" id="5864971at2759"/>
<keyword evidence="1" id="KW-0863">Zinc-finger</keyword>
<evidence type="ECO:0000256" key="1">
    <source>
        <dbReference type="PROSITE-ProRule" id="PRU00855"/>
    </source>
</evidence>
<dbReference type="PROSITE" id="PS51522">
    <property type="entry name" value="ZF_NANOS"/>
    <property type="match status" value="1"/>
</dbReference>
<keyword evidence="1" id="KW-0694">RNA-binding</keyword>
<feature type="domain" description="Nanos-type" evidence="3">
    <location>
        <begin position="151"/>
        <end position="192"/>
    </location>
</feature>
<proteinExistence type="inferred from homology"/>
<keyword evidence="1" id="KW-0810">Translation regulation</keyword>
<dbReference type="AlphaFoldDB" id="A0A016S4Q1"/>
<gene>
    <name evidence="4" type="primary">Acey_s0295.g1655</name>
    <name evidence="4" type="synonym">Acey-lst-1</name>
    <name evidence="4" type="ORF">Y032_0295g1655</name>
</gene>
<evidence type="ECO:0000259" key="3">
    <source>
        <dbReference type="PROSITE" id="PS51522"/>
    </source>
</evidence>
<name>A0A016S4Q1_9BILA</name>
<comment type="similarity">
    <text evidence="1">Belongs to the nanos family.</text>
</comment>
<keyword evidence="5" id="KW-1185">Reference proteome</keyword>
<protein>
    <recommendedName>
        <fullName evidence="3">Nanos-type domain-containing protein</fullName>
    </recommendedName>
</protein>
<evidence type="ECO:0000256" key="2">
    <source>
        <dbReference type="SAM" id="MobiDB-lite"/>
    </source>
</evidence>
<evidence type="ECO:0000313" key="4">
    <source>
        <dbReference type="EMBL" id="EYB85593.1"/>
    </source>
</evidence>
<dbReference type="GO" id="GO:0008270">
    <property type="term" value="F:zinc ion binding"/>
    <property type="evidence" value="ECO:0007669"/>
    <property type="project" value="UniProtKB-KW"/>
</dbReference>
<feature type="region of interest" description="Disordered" evidence="2">
    <location>
        <begin position="1"/>
        <end position="25"/>
    </location>
</feature>
<organism evidence="4 5">
    <name type="scientific">Ancylostoma ceylanicum</name>
    <dbReference type="NCBI Taxonomy" id="53326"/>
    <lineage>
        <taxon>Eukaryota</taxon>
        <taxon>Metazoa</taxon>
        <taxon>Ecdysozoa</taxon>
        <taxon>Nematoda</taxon>
        <taxon>Chromadorea</taxon>
        <taxon>Rhabditida</taxon>
        <taxon>Rhabditina</taxon>
        <taxon>Rhabditomorpha</taxon>
        <taxon>Strongyloidea</taxon>
        <taxon>Ancylostomatidae</taxon>
        <taxon>Ancylostomatinae</taxon>
        <taxon>Ancylostoma</taxon>
    </lineage>
</organism>
<keyword evidence="1" id="KW-0479">Metal-binding</keyword>
<comment type="caution">
    <text evidence="4">The sequence shown here is derived from an EMBL/GenBank/DDBJ whole genome shotgun (WGS) entry which is preliminary data.</text>
</comment>
<accession>A0A016S4Q1</accession>
<sequence length="192" mass="21676">MSSKVELELKRRPDNRRTTTDTNGMRGGKIELELKKPHRERGVNLIFTDSWQQYSECNGLPTARRNEDGKEMLRAESMLSDFLNGSDHTIYEVDGESDADVSGIRHHNCTINIFTSIWSPPHDPSHGCSLSPALTPSPQAPPCSSPKQHRYCWYCYETYKAMCLAQGKTPPGVYSRGLWRGHCMRDSNGVTT</sequence>
<reference evidence="5" key="1">
    <citation type="journal article" date="2015" name="Nat. Genet.">
        <title>The genome and transcriptome of the zoonotic hookworm Ancylostoma ceylanicum identify infection-specific gene families.</title>
        <authorList>
            <person name="Schwarz E.M."/>
            <person name="Hu Y."/>
            <person name="Antoshechkin I."/>
            <person name="Miller M.M."/>
            <person name="Sternberg P.W."/>
            <person name="Aroian R.V."/>
        </authorList>
    </citation>
    <scope>NUCLEOTIDE SEQUENCE</scope>
    <source>
        <strain evidence="5">HY135</strain>
    </source>
</reference>
<dbReference type="EMBL" id="JARK01001631">
    <property type="protein sequence ID" value="EYB85593.1"/>
    <property type="molecule type" value="Genomic_DNA"/>
</dbReference>
<dbReference type="GO" id="GO:0006417">
    <property type="term" value="P:regulation of translation"/>
    <property type="evidence" value="ECO:0007669"/>
    <property type="project" value="UniProtKB-UniRule"/>
</dbReference>
<evidence type="ECO:0000313" key="5">
    <source>
        <dbReference type="Proteomes" id="UP000024635"/>
    </source>
</evidence>
<dbReference type="Proteomes" id="UP000024635">
    <property type="component" value="Unassembled WGS sequence"/>
</dbReference>